<feature type="signal peptide" evidence="2">
    <location>
        <begin position="1"/>
        <end position="21"/>
    </location>
</feature>
<dbReference type="EMBL" id="WNWR01000608">
    <property type="protein sequence ID" value="KAE9973023.1"/>
    <property type="molecule type" value="Genomic_DNA"/>
</dbReference>
<reference evidence="3 4" key="1">
    <citation type="submission" date="2019-07" db="EMBL/GenBank/DDBJ databases">
        <title>Venturia inaequalis Genome Resource.</title>
        <authorList>
            <person name="Lichtner F.J."/>
        </authorList>
    </citation>
    <scope>NUCLEOTIDE SEQUENCE [LARGE SCALE GENOMIC DNA]</scope>
    <source>
        <strain evidence="3 4">DMI_063113</strain>
    </source>
</reference>
<evidence type="ECO:0000256" key="2">
    <source>
        <dbReference type="SAM" id="SignalP"/>
    </source>
</evidence>
<evidence type="ECO:0000256" key="1">
    <source>
        <dbReference type="SAM" id="MobiDB-lite"/>
    </source>
</evidence>
<keyword evidence="4" id="KW-1185">Reference proteome</keyword>
<keyword evidence="2" id="KW-0732">Signal</keyword>
<evidence type="ECO:0000313" key="4">
    <source>
        <dbReference type="Proteomes" id="UP000490939"/>
    </source>
</evidence>
<organism evidence="3 4">
    <name type="scientific">Venturia inaequalis</name>
    <name type="common">Apple scab fungus</name>
    <dbReference type="NCBI Taxonomy" id="5025"/>
    <lineage>
        <taxon>Eukaryota</taxon>
        <taxon>Fungi</taxon>
        <taxon>Dikarya</taxon>
        <taxon>Ascomycota</taxon>
        <taxon>Pezizomycotina</taxon>
        <taxon>Dothideomycetes</taxon>
        <taxon>Pleosporomycetidae</taxon>
        <taxon>Venturiales</taxon>
        <taxon>Venturiaceae</taxon>
        <taxon>Venturia</taxon>
    </lineage>
</organism>
<sequence>MAPLWRLVTAFVVSMSAVTFALPNYTPDAPGVLHRRAPNHTPDAPGVVHRRQPDHTPSAPGVLHARKPSDIPAYGQLARRQASTITAAAPAATEPPPSATPTMQIEQLVAGLGFNIMAQKAQLAVVSIMQNLGNAPAVPAAANDMLYKVAKDDLLSFMGAGMRIRGNNLQLSGVNPQITRGLVQLEEQQVLQMAMANNLTGDATKDVPMLQKLQSGFEGAIQKNMGLQSLATGGSSVPMMTKAVEM</sequence>
<gene>
    <name evidence="3" type="ORF">EG327_009290</name>
</gene>
<comment type="caution">
    <text evidence="3">The sequence shown here is derived from an EMBL/GenBank/DDBJ whole genome shotgun (WGS) entry which is preliminary data.</text>
</comment>
<dbReference type="AlphaFoldDB" id="A0A8H3UPR4"/>
<protein>
    <submittedName>
        <fullName evidence="3">Uncharacterized protein</fullName>
    </submittedName>
</protein>
<accession>A0A8H3UPR4</accession>
<feature type="chain" id="PRO_5034218424" evidence="2">
    <location>
        <begin position="22"/>
        <end position="246"/>
    </location>
</feature>
<evidence type="ECO:0000313" key="3">
    <source>
        <dbReference type="EMBL" id="KAE9973023.1"/>
    </source>
</evidence>
<name>A0A8H3UPR4_VENIN</name>
<proteinExistence type="predicted"/>
<feature type="region of interest" description="Disordered" evidence="1">
    <location>
        <begin position="43"/>
        <end position="66"/>
    </location>
</feature>
<dbReference type="Proteomes" id="UP000490939">
    <property type="component" value="Unassembled WGS sequence"/>
</dbReference>